<evidence type="ECO:0000256" key="1">
    <source>
        <dbReference type="ARBA" id="ARBA00001273"/>
    </source>
</evidence>
<evidence type="ECO:0000256" key="5">
    <source>
        <dbReference type="ARBA" id="ARBA00011881"/>
    </source>
</evidence>
<evidence type="ECO:0000256" key="12">
    <source>
        <dbReference type="RuleBase" id="RU000508"/>
    </source>
</evidence>
<organism evidence="15 16">
    <name type="scientific">Oikopleura dioica</name>
    <name type="common">Tunicate</name>
    <dbReference type="NCBI Taxonomy" id="34765"/>
    <lineage>
        <taxon>Eukaryota</taxon>
        <taxon>Metazoa</taxon>
        <taxon>Chordata</taxon>
        <taxon>Tunicata</taxon>
        <taxon>Appendicularia</taxon>
        <taxon>Copelata</taxon>
        <taxon>Oikopleuridae</taxon>
        <taxon>Oikopleura</taxon>
    </lineage>
</organism>
<dbReference type="InterPro" id="IPR033391">
    <property type="entry name" value="FBPase_N"/>
</dbReference>
<dbReference type="PROSITE" id="PS00973">
    <property type="entry name" value="USP_2"/>
    <property type="match status" value="1"/>
</dbReference>
<keyword evidence="16" id="KW-1185">Reference proteome</keyword>
<evidence type="ECO:0000256" key="6">
    <source>
        <dbReference type="ARBA" id="ARBA00013093"/>
    </source>
</evidence>
<comment type="subunit">
    <text evidence="5">Homotetramer.</text>
</comment>
<accession>A0ABN7SKA9</accession>
<feature type="domain" description="USP" evidence="14">
    <location>
        <begin position="1131"/>
        <end position="1498"/>
    </location>
</feature>
<dbReference type="Gene3D" id="3.40.190.80">
    <property type="match status" value="1"/>
</dbReference>
<evidence type="ECO:0000256" key="3">
    <source>
        <dbReference type="ARBA" id="ARBA00004742"/>
    </source>
</evidence>
<feature type="region of interest" description="Disordered" evidence="13">
    <location>
        <begin position="933"/>
        <end position="1103"/>
    </location>
</feature>
<evidence type="ECO:0000256" key="13">
    <source>
        <dbReference type="SAM" id="MobiDB-lite"/>
    </source>
</evidence>
<dbReference type="PROSITE" id="PS01131">
    <property type="entry name" value="RRNA_A_DIMETH"/>
    <property type="match status" value="1"/>
</dbReference>
<dbReference type="SUPFAM" id="SSF54001">
    <property type="entry name" value="Cysteine proteinases"/>
    <property type="match status" value="1"/>
</dbReference>
<feature type="compositionally biased region" description="Basic and acidic residues" evidence="13">
    <location>
        <begin position="968"/>
        <end position="981"/>
    </location>
</feature>
<dbReference type="PROSITE" id="PS50235">
    <property type="entry name" value="USP_3"/>
    <property type="match status" value="1"/>
</dbReference>
<evidence type="ECO:0000259" key="14">
    <source>
        <dbReference type="PROSITE" id="PS50235"/>
    </source>
</evidence>
<dbReference type="Proteomes" id="UP001158576">
    <property type="component" value="Chromosome XSR"/>
</dbReference>
<dbReference type="EMBL" id="OU015569">
    <property type="protein sequence ID" value="CAG5098563.1"/>
    <property type="molecule type" value="Genomic_DNA"/>
</dbReference>
<comment type="catalytic activity">
    <reaction evidence="1">
        <text>beta-D-fructose 1,6-bisphosphate + H2O = beta-D-fructose 6-phosphate + phosphate</text>
        <dbReference type="Rhea" id="RHEA:11064"/>
        <dbReference type="ChEBI" id="CHEBI:15377"/>
        <dbReference type="ChEBI" id="CHEBI:32966"/>
        <dbReference type="ChEBI" id="CHEBI:43474"/>
        <dbReference type="ChEBI" id="CHEBI:57634"/>
        <dbReference type="EC" id="3.1.3.11"/>
    </reaction>
</comment>
<dbReference type="InterPro" id="IPR028343">
    <property type="entry name" value="FBPtase"/>
</dbReference>
<dbReference type="InterPro" id="IPR020596">
    <property type="entry name" value="rRNA_Ade_Mease_Trfase_CS"/>
</dbReference>
<feature type="compositionally biased region" description="Polar residues" evidence="13">
    <location>
        <begin position="998"/>
        <end position="1008"/>
    </location>
</feature>
<keyword evidence="9" id="KW-0460">Magnesium</keyword>
<dbReference type="PROSITE" id="PS00972">
    <property type="entry name" value="USP_1"/>
    <property type="match status" value="1"/>
</dbReference>
<dbReference type="PANTHER" id="PTHR11556:SF1">
    <property type="entry name" value="FRUCTOSE-BISPHOSPHATASE"/>
    <property type="match status" value="1"/>
</dbReference>
<keyword evidence="7" id="KW-0479">Metal-binding</keyword>
<evidence type="ECO:0000256" key="11">
    <source>
        <dbReference type="ARBA" id="ARBA00032973"/>
    </source>
</evidence>
<comment type="cofactor">
    <cofactor evidence="2">
        <name>Mg(2+)</name>
        <dbReference type="ChEBI" id="CHEBI:18420"/>
    </cofactor>
</comment>
<feature type="region of interest" description="Disordered" evidence="13">
    <location>
        <begin position="454"/>
        <end position="486"/>
    </location>
</feature>
<dbReference type="InterPro" id="IPR018200">
    <property type="entry name" value="USP_CS"/>
</dbReference>
<protein>
    <recommendedName>
        <fullName evidence="6">fructose-bisphosphatase</fullName>
        <ecNumber evidence="6">3.1.3.11</ecNumber>
    </recommendedName>
    <alternativeName>
        <fullName evidence="11">D-fructose-1,6-bisphosphate 1-phosphohydrolase</fullName>
    </alternativeName>
</protein>
<evidence type="ECO:0000256" key="8">
    <source>
        <dbReference type="ARBA" id="ARBA00022801"/>
    </source>
</evidence>
<evidence type="ECO:0000313" key="16">
    <source>
        <dbReference type="Proteomes" id="UP001158576"/>
    </source>
</evidence>
<evidence type="ECO:0000256" key="4">
    <source>
        <dbReference type="ARBA" id="ARBA00010941"/>
    </source>
</evidence>
<dbReference type="PIRSF" id="PIRSF000904">
    <property type="entry name" value="FBPtase_SBPase"/>
    <property type="match status" value="1"/>
</dbReference>
<dbReference type="PROSITE" id="PS00092">
    <property type="entry name" value="N6_MTASE"/>
    <property type="match status" value="1"/>
</dbReference>
<dbReference type="InterPro" id="IPR044015">
    <property type="entry name" value="FBPase_C_dom"/>
</dbReference>
<dbReference type="CDD" id="cd02257">
    <property type="entry name" value="Peptidase_C19"/>
    <property type="match status" value="1"/>
</dbReference>
<dbReference type="CDD" id="cd00354">
    <property type="entry name" value="FBPase"/>
    <property type="match status" value="1"/>
</dbReference>
<dbReference type="Pfam" id="PF05175">
    <property type="entry name" value="MTS"/>
    <property type="match status" value="1"/>
</dbReference>
<dbReference type="PRINTS" id="PR00115">
    <property type="entry name" value="F16BPHPHTASE"/>
</dbReference>
<dbReference type="Pfam" id="PF18913">
    <property type="entry name" value="FBPase_C"/>
    <property type="match status" value="1"/>
</dbReference>
<dbReference type="PIRSF" id="PIRSF500210">
    <property type="entry name" value="FBPtase"/>
    <property type="match status" value="1"/>
</dbReference>
<dbReference type="PROSITE" id="PS00124">
    <property type="entry name" value="FBPASE"/>
    <property type="match status" value="1"/>
</dbReference>
<dbReference type="InterPro" id="IPR002052">
    <property type="entry name" value="DNA_methylase_N6_adenine_CS"/>
</dbReference>
<dbReference type="InterPro" id="IPR007848">
    <property type="entry name" value="Small_mtfrase_dom"/>
</dbReference>
<dbReference type="InterPro" id="IPR038765">
    <property type="entry name" value="Papain-like_cys_pep_sf"/>
</dbReference>
<reference evidence="15 16" key="1">
    <citation type="submission" date="2021-04" db="EMBL/GenBank/DDBJ databases">
        <authorList>
            <person name="Bliznina A."/>
        </authorList>
    </citation>
    <scope>NUCLEOTIDE SEQUENCE [LARGE SCALE GENOMIC DNA]</scope>
</reference>
<comment type="similarity">
    <text evidence="4 12">Belongs to the FBPase class 1 family.</text>
</comment>
<dbReference type="InterPro" id="IPR028889">
    <property type="entry name" value="USP"/>
</dbReference>
<comment type="pathway">
    <text evidence="3">Carbohydrate biosynthesis; gluconeogenesis.</text>
</comment>
<feature type="compositionally biased region" description="Polar residues" evidence="13">
    <location>
        <begin position="933"/>
        <end position="950"/>
    </location>
</feature>
<dbReference type="PANTHER" id="PTHR11556">
    <property type="entry name" value="FRUCTOSE-1,6-BISPHOSPHATASE-RELATED"/>
    <property type="match status" value="1"/>
</dbReference>
<feature type="compositionally biased region" description="Basic and acidic residues" evidence="13">
    <location>
        <begin position="1081"/>
        <end position="1090"/>
    </location>
</feature>
<sequence length="1498" mass="165464">MVAMDTNMMTISRYITEQQRKSNATGEFTQLMNSLVAAIKAISSAVRVAGLNNLMGLAGQENATGDDQKKLDVLSNDLVMNMLKSSFSCCTLISEEDEDAVTIEADRAGKYIVTFDPLDGSSNIDCLVSIGTIWGIYKKETDGSINDVLVPGRKMIAAGYALYGSATVIVNSFGEAPSMFMLDPNIGEFILTEAAMSIKLRINEGYAKYWDDATKQYIQNKKDPATGSPYGARYIGSMVADVHRTLVYGGIFGYPAHKKTPNGKLRYLYEAAPMAFIMEKAGGMATTGNEPILDVTPKTYASEEFDEIEDLLIVDLGAGGGALSAAAIYTGAGKVIGVELDDDAIALNLQNRENEDFEDCQWEVIQADVRSFVETSWLKADVVITNPPFGTKNNAGVDFEFVKAAHNIATVAVYSLHKTSTRSGLERKVKKEGYNGEGVGDEFDSFQMSENPRVSANLSQRPGDSKAHRGQNFRGDYRKKSRGAQRNNFNQNTYFDQNAQFNNQVQHANQYTPPFHQPHYPQFSNQLATGTSYAPIQSHIPPQHVRGNNISVASNGINEPNGDVEKATVVQGMQPNGYAIPQTMPHVQYDYGSPVTTASTMAAGQPQYNQHPLYIQNQGYADPNQQIMYQPTYQHPAYIQTDPHLYTQMGQVQMYPQQAVHFQAQVSQPVYYPAQYPQTYYTHVDQSQMVHQQMLPSENGTVMPTPVIHIQQPAPTDANVDQQAPVENVEVSTDPPVTTPSNDAYPDLTFGQVADPNSVTSEQLTTTETESHVLVAEEIPLVENIEVAEPENIEPQIIEDEVETDKVEEVKTVEEESSDYQNIEAAMIKKEEIVYELSDPIKWEMEPSVEMLRFLQEDSESDGEYDHDNVLKGIQKLSFQPNDHLNDEGERPRNEKNVTVTFDGPVNSEYKYEYKTKMPNVPKSTINVQKVTKNEVKSPSQEATLTNNNNCEEKKVQNDINNSINASQKEKTSPVVKKENAPRTPKQVNEPAGARESQPAQVSTQQKTEVSRPSRALTISPVVISAASKDENQKRRPALPQADPRGASSGPRPSPKPVEATPPKQAFSWASVASKGPKQTKQNEKLKASKDQANGDTEKTPIKSNVDQAALQISSILDMPNNEIDSSGVPRGLINQANSCWVNSILQTALVCDPLYHLLCKLLKYTSNNNGDHQNTKEIARIGAEIKRLLPTCSKLAEVFDQIVVNKGGMAYEAKDVYGHISTLNPTISVGQQDAEEGLSLLLNAMHDEIVALKKAAGINTKANQTVTSAGEGWQISGRSRAFAVATSATGSAFDESPISVGFRGISQSSIKLPPPHQSPPPTEEPFFTLKVEVPPPPVPGSEKAISIEECLRLTPKEETLDEYRLKSGQSVTATRKVSLASLPPFLILHMKRFQFNPRTLEIKKIDRKVTVRERITIEPYLQSPVLREQTRGGVDYELRGMVLHHGISAEGGHYTAEVKRGTKWYRIDDNRVSEIKLSEVLHADSRRTPYLLLWARL</sequence>
<dbReference type="Gene3D" id="3.40.50.150">
    <property type="entry name" value="Vaccinia Virus protein VP39"/>
    <property type="match status" value="1"/>
</dbReference>
<evidence type="ECO:0000256" key="7">
    <source>
        <dbReference type="ARBA" id="ARBA00022723"/>
    </source>
</evidence>
<dbReference type="SUPFAM" id="SSF56655">
    <property type="entry name" value="Carbohydrate phosphatase"/>
    <property type="match status" value="1"/>
</dbReference>
<dbReference type="SUPFAM" id="SSF53335">
    <property type="entry name" value="S-adenosyl-L-methionine-dependent methyltransferases"/>
    <property type="match status" value="1"/>
</dbReference>
<dbReference type="Gene3D" id="3.30.540.10">
    <property type="entry name" value="Fructose-1,6-Bisphosphatase, subunit A, domain 1"/>
    <property type="match status" value="1"/>
</dbReference>
<dbReference type="Gene3D" id="3.90.70.10">
    <property type="entry name" value="Cysteine proteinases"/>
    <property type="match status" value="1"/>
</dbReference>
<dbReference type="HAMAP" id="MF_01855">
    <property type="entry name" value="FBPase_class1"/>
    <property type="match status" value="1"/>
</dbReference>
<keyword evidence="8 12" id="KW-0378">Hydrolase</keyword>
<dbReference type="InterPro" id="IPR029063">
    <property type="entry name" value="SAM-dependent_MTases_sf"/>
</dbReference>
<dbReference type="Pfam" id="PF00443">
    <property type="entry name" value="UCH"/>
    <property type="match status" value="1"/>
</dbReference>
<feature type="compositionally biased region" description="Polar residues" evidence="13">
    <location>
        <begin position="958"/>
        <end position="967"/>
    </location>
</feature>
<keyword evidence="10 12" id="KW-0119">Carbohydrate metabolism</keyword>
<dbReference type="InterPro" id="IPR000146">
    <property type="entry name" value="FBPase_class-1"/>
</dbReference>
<dbReference type="InterPro" id="IPR020548">
    <property type="entry name" value="Fructose_bisphosphatase_AS"/>
</dbReference>
<gene>
    <name evidence="15" type="ORF">OKIOD_LOCUS7337</name>
</gene>
<evidence type="ECO:0000313" key="15">
    <source>
        <dbReference type="EMBL" id="CAG5098563.1"/>
    </source>
</evidence>
<evidence type="ECO:0000256" key="9">
    <source>
        <dbReference type="ARBA" id="ARBA00022842"/>
    </source>
</evidence>
<evidence type="ECO:0000256" key="10">
    <source>
        <dbReference type="ARBA" id="ARBA00023277"/>
    </source>
</evidence>
<dbReference type="InterPro" id="IPR001394">
    <property type="entry name" value="Peptidase_C19_UCH"/>
</dbReference>
<evidence type="ECO:0000256" key="2">
    <source>
        <dbReference type="ARBA" id="ARBA00001946"/>
    </source>
</evidence>
<name>A0ABN7SKA9_OIKDI</name>
<proteinExistence type="inferred from homology"/>
<dbReference type="Pfam" id="PF00316">
    <property type="entry name" value="FBPase"/>
    <property type="match status" value="1"/>
</dbReference>
<dbReference type="EC" id="3.1.3.11" evidence="6"/>